<feature type="compositionally biased region" description="Basic residues" evidence="1">
    <location>
        <begin position="425"/>
        <end position="434"/>
    </location>
</feature>
<feature type="compositionally biased region" description="Polar residues" evidence="1">
    <location>
        <begin position="1216"/>
        <end position="1229"/>
    </location>
</feature>
<keyword evidence="3" id="KW-1185">Reference proteome</keyword>
<feature type="region of interest" description="Disordered" evidence="1">
    <location>
        <begin position="949"/>
        <end position="983"/>
    </location>
</feature>
<proteinExistence type="predicted"/>
<feature type="compositionally biased region" description="Polar residues" evidence="1">
    <location>
        <begin position="1145"/>
        <end position="1167"/>
    </location>
</feature>
<feature type="region of interest" description="Disordered" evidence="1">
    <location>
        <begin position="580"/>
        <end position="621"/>
    </location>
</feature>
<feature type="region of interest" description="Disordered" evidence="1">
    <location>
        <begin position="1083"/>
        <end position="1102"/>
    </location>
</feature>
<feature type="compositionally biased region" description="Low complexity" evidence="1">
    <location>
        <begin position="873"/>
        <end position="886"/>
    </location>
</feature>
<feature type="compositionally biased region" description="Polar residues" evidence="1">
    <location>
        <begin position="1092"/>
        <end position="1102"/>
    </location>
</feature>
<evidence type="ECO:0000313" key="3">
    <source>
        <dbReference type="Proteomes" id="UP000494040"/>
    </source>
</evidence>
<feature type="compositionally biased region" description="Basic residues" evidence="1">
    <location>
        <begin position="1048"/>
        <end position="1057"/>
    </location>
</feature>
<name>A0A8I6SBG3_CIMLE</name>
<feature type="region of interest" description="Disordered" evidence="1">
    <location>
        <begin position="319"/>
        <end position="443"/>
    </location>
</feature>
<feature type="compositionally biased region" description="Basic and acidic residues" evidence="1">
    <location>
        <begin position="580"/>
        <end position="589"/>
    </location>
</feature>
<sequence>MDETLLLNKSIQDNGVLPNLQNNLLALDLMRKSGSDVENESMLVKYSPEPSIIKSIESHSFLNNTSLESIFPRGCQDNRLWAKSLKDSLNLSKTGNNSMNETLKTSPKNAMRRKLENKHKMDLTVNLTFNDTDKEISLSESSSKTNPFVKLANCKKYSVNLNLNDTDKEISLSESGSKTNPFVKLANCKKYSVNLNLNETTQLSSDVLGTISSAENSLLSEKPSENVFKTLNNIKYSPVIDLSLTENSEIEEEVRHPILASNGRRSKKYSVKFDLDSSCDSSKNKTVHTNNFSNLKNEDEQFDLITNKKIIDLKETRHDDTTKDKENQSFQIETPPCDSRRNGKVRSSSRKPKGKNSNQIGSATDDHKINASIVNSTKDESQTTMNTENVPTSTIECVEPSPRINKTELEKEKSVDHKAEETKLNKSKSSKKKSLQINTNSADHVGINNESQTERCVVECDQIVTHERSLSDNLLQNPVEKPFQNCLDTSNVEISTNVDSLNVTLKVPLDPKGKSKEHSAIEVEQSGLDVKHNSNVGELTSDHNYTVNLQGKNIKAPNDNIKENILKQLEEGKNDIVTARPDDLAHKDVSSVPVKKNLPKNKKKKSAKVVTEDISSRKTDSSLETTQMSQITDITLNVSSYESLDVSLDAQESYTQKECLAYHSSPMYKSRSKILNTLDQEVKCILKKDSMEYVETHVMDYVQSDSFDLDDCPMERPKLVEKNDSFRLVENCSNPFFPNINEVDNSSQVEIPYLSKTIIDELDSTSTESNLVVENQQELNLIRSSLENNKELQDENERENVISIPSKCTIDDNDEHANDCSSGVKTLSLENNNEVCLQTESQVDVISIPKFDDNNKEVNDGSNKVKTPSSSKQTTFEQTNNTNFENSQTKNKENDCRVGMEEQQKTQKMSQEFATADLLEDDLQHSNGTSQIAVVESIPEVINEKLVQRDIPQNAEKGEQHITESESDVNSHSGKSKQSNSQFKLVEDKRMSADDENDHVTTLIENNLPGKDNSFNFTIASEPSKQVSSHKSKTNTTNEAVNETTPAKRTRSSTRKSKMSDITINVNDKLAQKDIPQQAKEGERLITESESDANSHSGNSKQLESQFMLAKCSMVSANDENGHVTTLVENNLPGKDNSINFTIASEPSKQVSSQKSKINTTNEAVNETTPAKRTRSSTRKSKMSDKSINVNDKLAQKDIPQPAKEGEQHITESESDVNSHSGNSTQSKSQFKRVKRSRMSADEENGHVRTVVENNHPGKDDSINFAIPSLPSKRVSSRKSKANTTNVAVKETKTPTKRNRSSTRKSKTSDKTISNLSYDSSLDVSSINQSFPHKKVLIYHSTPFHKVPIKQSYRKAIYQADNVDNGVGQSNSRRSTRRNISVDQNNCIESIYNHDKSSVNEQFCTSSTRSKSRSSQQKNSLLETKDSFTVSNSQGDFDATSIDSNNSLNLNSKSIISQPPHLDPIEKHMLKIKTALNKNKRKQDSVFDSKEITSKKRKMANTFTLPKLYKPAKWVNKRLYQFLEKSLSDKYKLEARKVSEEFVITLYHTYTLVIHGHTEPSLSNLKAKLKELGLCRTQLDFFLFVINYMPFNFRKLVVPLSGAYNTPIQPKILPFDEL</sequence>
<dbReference type="KEGG" id="clec:106668782"/>
<dbReference type="OMA" id="ANCKKYS"/>
<dbReference type="EnsemblMetazoa" id="XM_024224889.1">
    <property type="protein sequence ID" value="XP_024080657.1"/>
    <property type="gene ID" value="LOC106668782"/>
</dbReference>
<accession>A0A8I6SBG3</accession>
<evidence type="ECO:0000256" key="1">
    <source>
        <dbReference type="SAM" id="MobiDB-lite"/>
    </source>
</evidence>
<feature type="compositionally biased region" description="Low complexity" evidence="1">
    <location>
        <begin position="1034"/>
        <end position="1045"/>
    </location>
</feature>
<evidence type="ECO:0000313" key="2">
    <source>
        <dbReference type="EnsemblMetazoa" id="XP_024080657.1"/>
    </source>
</evidence>
<feature type="region of interest" description="Disordered" evidence="1">
    <location>
        <begin position="1399"/>
        <end position="1425"/>
    </location>
</feature>
<dbReference type="OrthoDB" id="7490880at2759"/>
<feature type="compositionally biased region" description="Polar residues" evidence="1">
    <location>
        <begin position="968"/>
        <end position="983"/>
    </location>
</feature>
<feature type="compositionally biased region" description="Polar residues" evidence="1">
    <location>
        <begin position="372"/>
        <end position="395"/>
    </location>
</feature>
<feature type="compositionally biased region" description="Basic residues" evidence="1">
    <location>
        <begin position="1172"/>
        <end position="1181"/>
    </location>
</feature>
<reference evidence="2" key="1">
    <citation type="submission" date="2022-01" db="UniProtKB">
        <authorList>
            <consortium name="EnsemblMetazoa"/>
        </authorList>
    </citation>
    <scope>IDENTIFICATION</scope>
</reference>
<feature type="compositionally biased region" description="Basic and acidic residues" evidence="1">
    <location>
        <begin position="405"/>
        <end position="424"/>
    </location>
</feature>
<feature type="compositionally biased region" description="Basic and acidic residues" evidence="1">
    <location>
        <begin position="610"/>
        <end position="621"/>
    </location>
</feature>
<feature type="compositionally biased region" description="Basic residues" evidence="1">
    <location>
        <begin position="342"/>
        <end position="354"/>
    </location>
</feature>
<feature type="compositionally biased region" description="Basic residues" evidence="1">
    <location>
        <begin position="597"/>
        <end position="607"/>
    </location>
</feature>
<dbReference type="GeneID" id="106668782"/>
<dbReference type="RefSeq" id="XP_024080657.1">
    <property type="nucleotide sequence ID" value="XM_024224889.1"/>
</dbReference>
<protein>
    <submittedName>
        <fullName evidence="2">Uncharacterized protein</fullName>
    </submittedName>
</protein>
<dbReference type="Proteomes" id="UP000494040">
    <property type="component" value="Unassembled WGS sequence"/>
</dbReference>
<feature type="compositionally biased region" description="Basic residues" evidence="1">
    <location>
        <begin position="1295"/>
        <end position="1306"/>
    </location>
</feature>
<feature type="compositionally biased region" description="Low complexity" evidence="1">
    <location>
        <begin position="1405"/>
        <end position="1418"/>
    </location>
</feature>
<feature type="region of interest" description="Disordered" evidence="1">
    <location>
        <begin position="1022"/>
        <end position="1062"/>
    </location>
</feature>
<feature type="compositionally biased region" description="Polar residues" evidence="1">
    <location>
        <begin position="860"/>
        <end position="872"/>
    </location>
</feature>
<feature type="region of interest" description="Disordered" evidence="1">
    <location>
        <begin position="1145"/>
        <end position="1312"/>
    </location>
</feature>
<organism evidence="2 3">
    <name type="scientific">Cimex lectularius</name>
    <name type="common">Bed bug</name>
    <name type="synonym">Acanthia lectularia</name>
    <dbReference type="NCBI Taxonomy" id="79782"/>
    <lineage>
        <taxon>Eukaryota</taxon>
        <taxon>Metazoa</taxon>
        <taxon>Ecdysozoa</taxon>
        <taxon>Arthropoda</taxon>
        <taxon>Hexapoda</taxon>
        <taxon>Insecta</taxon>
        <taxon>Pterygota</taxon>
        <taxon>Neoptera</taxon>
        <taxon>Paraneoptera</taxon>
        <taxon>Hemiptera</taxon>
        <taxon>Heteroptera</taxon>
        <taxon>Panheteroptera</taxon>
        <taxon>Cimicomorpha</taxon>
        <taxon>Cimicidae</taxon>
        <taxon>Cimex</taxon>
    </lineage>
</organism>
<feature type="region of interest" description="Disordered" evidence="1">
    <location>
        <begin position="854"/>
        <end position="892"/>
    </location>
</feature>